<sequence length="86" mass="10171">MLPFAFDAELRILGFAQFIQKSSEMETEAFNTELFIDEIEKRPAVWDMTSSVYSDKNLRRRAWEELVLIFCEGDENEEKKKRLSTT</sequence>
<dbReference type="Pfam" id="PF10545">
    <property type="entry name" value="MADF_DNA_bdg"/>
    <property type="match status" value="1"/>
</dbReference>
<dbReference type="InterPro" id="IPR006578">
    <property type="entry name" value="MADF-dom"/>
</dbReference>
<comment type="caution">
    <text evidence="2">The sequence shown here is derived from an EMBL/GenBank/DDBJ whole genome shotgun (WGS) entry which is preliminary data.</text>
</comment>
<evidence type="ECO:0000313" key="2">
    <source>
        <dbReference type="EMBL" id="CAK1589528.1"/>
    </source>
</evidence>
<protein>
    <recommendedName>
        <fullName evidence="1">MADF domain-containing protein</fullName>
    </recommendedName>
</protein>
<accession>A0AAV1L2J0</accession>
<gene>
    <name evidence="2" type="ORF">PARMNEM_LOCUS10010</name>
</gene>
<dbReference type="EMBL" id="CAVLGL010000084">
    <property type="protein sequence ID" value="CAK1589528.1"/>
    <property type="molecule type" value="Genomic_DNA"/>
</dbReference>
<dbReference type="Proteomes" id="UP001314205">
    <property type="component" value="Unassembled WGS sequence"/>
</dbReference>
<reference evidence="2 3" key="1">
    <citation type="submission" date="2023-11" db="EMBL/GenBank/DDBJ databases">
        <authorList>
            <person name="Hedman E."/>
            <person name="Englund M."/>
            <person name="Stromberg M."/>
            <person name="Nyberg Akerstrom W."/>
            <person name="Nylinder S."/>
            <person name="Jareborg N."/>
            <person name="Kallberg Y."/>
            <person name="Kronander E."/>
        </authorList>
    </citation>
    <scope>NUCLEOTIDE SEQUENCE [LARGE SCALE GENOMIC DNA]</scope>
</reference>
<evidence type="ECO:0000259" key="1">
    <source>
        <dbReference type="PROSITE" id="PS51029"/>
    </source>
</evidence>
<organism evidence="2 3">
    <name type="scientific">Parnassius mnemosyne</name>
    <name type="common">clouded apollo</name>
    <dbReference type="NCBI Taxonomy" id="213953"/>
    <lineage>
        <taxon>Eukaryota</taxon>
        <taxon>Metazoa</taxon>
        <taxon>Ecdysozoa</taxon>
        <taxon>Arthropoda</taxon>
        <taxon>Hexapoda</taxon>
        <taxon>Insecta</taxon>
        <taxon>Pterygota</taxon>
        <taxon>Neoptera</taxon>
        <taxon>Endopterygota</taxon>
        <taxon>Lepidoptera</taxon>
        <taxon>Glossata</taxon>
        <taxon>Ditrysia</taxon>
        <taxon>Papilionoidea</taxon>
        <taxon>Papilionidae</taxon>
        <taxon>Parnassiinae</taxon>
        <taxon>Parnassini</taxon>
        <taxon>Parnassius</taxon>
        <taxon>Driopa</taxon>
    </lineage>
</organism>
<feature type="domain" description="MADF" evidence="1">
    <location>
        <begin position="34"/>
        <end position="86"/>
    </location>
</feature>
<dbReference type="AlphaFoldDB" id="A0AAV1L2J0"/>
<name>A0AAV1L2J0_9NEOP</name>
<dbReference type="PROSITE" id="PS51029">
    <property type="entry name" value="MADF"/>
    <property type="match status" value="1"/>
</dbReference>
<keyword evidence="3" id="KW-1185">Reference proteome</keyword>
<evidence type="ECO:0000313" key="3">
    <source>
        <dbReference type="Proteomes" id="UP001314205"/>
    </source>
</evidence>
<proteinExistence type="predicted"/>